<comment type="caution">
    <text evidence="1">The sequence shown here is derived from an EMBL/GenBank/DDBJ whole genome shotgun (WGS) entry which is preliminary data.</text>
</comment>
<proteinExistence type="predicted"/>
<feature type="non-terminal residue" evidence="1">
    <location>
        <position position="27"/>
    </location>
</feature>
<accession>A0A0F8X038</accession>
<organism evidence="1">
    <name type="scientific">marine sediment metagenome</name>
    <dbReference type="NCBI Taxonomy" id="412755"/>
    <lineage>
        <taxon>unclassified sequences</taxon>
        <taxon>metagenomes</taxon>
        <taxon>ecological metagenomes</taxon>
    </lineage>
</organism>
<name>A0A0F8X038_9ZZZZ</name>
<evidence type="ECO:0000313" key="1">
    <source>
        <dbReference type="EMBL" id="KKK62447.1"/>
    </source>
</evidence>
<dbReference type="EMBL" id="LAZR01061987">
    <property type="protein sequence ID" value="KKK62447.1"/>
    <property type="molecule type" value="Genomic_DNA"/>
</dbReference>
<dbReference type="AlphaFoldDB" id="A0A0F8X038"/>
<gene>
    <name evidence="1" type="ORF">LCGC14_3004220</name>
</gene>
<protein>
    <submittedName>
        <fullName evidence="1">Uncharacterized protein</fullName>
    </submittedName>
</protein>
<reference evidence="1" key="1">
    <citation type="journal article" date="2015" name="Nature">
        <title>Complex archaea that bridge the gap between prokaryotes and eukaryotes.</title>
        <authorList>
            <person name="Spang A."/>
            <person name="Saw J.H."/>
            <person name="Jorgensen S.L."/>
            <person name="Zaremba-Niedzwiedzka K."/>
            <person name="Martijn J."/>
            <person name="Lind A.E."/>
            <person name="van Eijk R."/>
            <person name="Schleper C."/>
            <person name="Guy L."/>
            <person name="Ettema T.J."/>
        </authorList>
    </citation>
    <scope>NUCLEOTIDE SEQUENCE</scope>
</reference>
<sequence>MMKAIHQVPIVFPFEDFSKWQNVIPAD</sequence>